<dbReference type="EMBL" id="MN175502">
    <property type="protein sequence ID" value="QQZ45111.1"/>
    <property type="molecule type" value="Genomic_DNA"/>
</dbReference>
<protein>
    <submittedName>
        <fullName evidence="1">Uncharacterized protein</fullName>
    </submittedName>
</protein>
<name>A0A7U1DZ03_RAOOR</name>
<reference evidence="1" key="1">
    <citation type="submission" date="2019-07" db="EMBL/GenBank/DDBJ databases">
        <authorList>
            <person name="Gao X."/>
            <person name="Wan M."/>
            <person name="Lv L."/>
            <person name="Liu J.-H."/>
        </authorList>
    </citation>
    <scope>NUCLEOTIDE SEQUENCE</scope>
    <source>
        <strain evidence="1">NC189</strain>
        <plasmid evidence="1">pHNNC189-2</plasmid>
    </source>
</reference>
<geneLocation type="plasmid" evidence="1">
    <name>pHNNC189-2</name>
</geneLocation>
<dbReference type="AlphaFoldDB" id="A0A7U1DZ03"/>
<evidence type="ECO:0000313" key="1">
    <source>
        <dbReference type="EMBL" id="QQZ45111.1"/>
    </source>
</evidence>
<keyword evidence="1" id="KW-0614">Plasmid</keyword>
<organism evidence="1">
    <name type="scientific">Raoultella ornithinolytica</name>
    <name type="common">Klebsiella ornithinolytica</name>
    <dbReference type="NCBI Taxonomy" id="54291"/>
    <lineage>
        <taxon>Bacteria</taxon>
        <taxon>Pseudomonadati</taxon>
        <taxon>Pseudomonadota</taxon>
        <taxon>Gammaproteobacteria</taxon>
        <taxon>Enterobacterales</taxon>
        <taxon>Enterobacteriaceae</taxon>
        <taxon>Klebsiella/Raoultella group</taxon>
        <taxon>Raoultella</taxon>
    </lineage>
</organism>
<accession>A0A7U1DZ03</accession>
<proteinExistence type="predicted"/>
<sequence length="40" mass="4785">MREREIQSVTGIIGWYIRTTVVFPLRYRRFRSGISQPEQG</sequence>